<dbReference type="SMART" id="SM00342">
    <property type="entry name" value="HTH_ARAC"/>
    <property type="match status" value="1"/>
</dbReference>
<dbReference type="GO" id="GO:0005829">
    <property type="term" value="C:cytosol"/>
    <property type="evidence" value="ECO:0007669"/>
    <property type="project" value="TreeGrafter"/>
</dbReference>
<keyword evidence="1" id="KW-0805">Transcription regulation</keyword>
<dbReference type="Pfam" id="PF12833">
    <property type="entry name" value="HTH_18"/>
    <property type="match status" value="1"/>
</dbReference>
<name>A0A6N7LT48_9GAMM</name>
<keyword evidence="2" id="KW-0238">DNA-binding</keyword>
<evidence type="ECO:0000313" key="5">
    <source>
        <dbReference type="EMBL" id="MQX53422.1"/>
    </source>
</evidence>
<dbReference type="Pfam" id="PF12625">
    <property type="entry name" value="Arabinose_bd"/>
    <property type="match status" value="1"/>
</dbReference>
<keyword evidence="6" id="KW-1185">Reference proteome</keyword>
<organism evidence="5 6">
    <name type="scientific">Alcanivorax sediminis</name>
    <dbReference type="NCBI Taxonomy" id="2663008"/>
    <lineage>
        <taxon>Bacteria</taxon>
        <taxon>Pseudomonadati</taxon>
        <taxon>Pseudomonadota</taxon>
        <taxon>Gammaproteobacteria</taxon>
        <taxon>Oceanospirillales</taxon>
        <taxon>Alcanivoracaceae</taxon>
        <taxon>Alcanivorax</taxon>
    </lineage>
</organism>
<dbReference type="PANTHER" id="PTHR47894:SF1">
    <property type="entry name" value="HTH-TYPE TRANSCRIPTIONAL REGULATOR VQSM"/>
    <property type="match status" value="1"/>
</dbReference>
<dbReference type="PROSITE" id="PS01124">
    <property type="entry name" value="HTH_ARAC_FAMILY_2"/>
    <property type="match status" value="1"/>
</dbReference>
<dbReference type="PANTHER" id="PTHR47894">
    <property type="entry name" value="HTH-TYPE TRANSCRIPTIONAL REGULATOR GADX"/>
    <property type="match status" value="1"/>
</dbReference>
<dbReference type="EMBL" id="WIRE01000001">
    <property type="protein sequence ID" value="MQX53422.1"/>
    <property type="molecule type" value="Genomic_DNA"/>
</dbReference>
<proteinExistence type="predicted"/>
<dbReference type="InterPro" id="IPR018060">
    <property type="entry name" value="HTH_AraC"/>
</dbReference>
<dbReference type="Proteomes" id="UP000469421">
    <property type="component" value="Unassembled WGS sequence"/>
</dbReference>
<dbReference type="InterPro" id="IPR032687">
    <property type="entry name" value="AraC-type_N"/>
</dbReference>
<sequence>MKNSGMALNVPIISVRYARRYLRFVQKHGINGTIVLENAGVDPGILDNPEGFLSVKQISLILRHGNRLLNDVTSGFRFGQELDLHGHGLFGFAILRQKNYRHLVSMVVQYLRVSLPLMDMEIHASGEMISIQLHDNWEFDDLKPTIASIYMGSIHSLASLVCRRFTFEFDFPCPGKSLQWQQLAKGVEMRFDCPQNRVLMPLSGRQGRDDDASMANYLAAARSQEQLKGSDSLKVVTQVRHLIMTSPGRNSTLERVAENLGMSPRSVRRHLGLAGYAFSTIRNQVRETFATRFLKDTDMPLEKIAEHIGYSDQASFSKAYRSWTGKTPGEIRRAKRQ</sequence>
<comment type="caution">
    <text evidence="5">The sequence shown here is derived from an EMBL/GenBank/DDBJ whole genome shotgun (WGS) entry which is preliminary data.</text>
</comment>
<dbReference type="GO" id="GO:0003700">
    <property type="term" value="F:DNA-binding transcription factor activity"/>
    <property type="evidence" value="ECO:0007669"/>
    <property type="project" value="InterPro"/>
</dbReference>
<evidence type="ECO:0000313" key="6">
    <source>
        <dbReference type="Proteomes" id="UP000469421"/>
    </source>
</evidence>
<evidence type="ECO:0000256" key="3">
    <source>
        <dbReference type="ARBA" id="ARBA00023163"/>
    </source>
</evidence>
<evidence type="ECO:0000256" key="1">
    <source>
        <dbReference type="ARBA" id="ARBA00023015"/>
    </source>
</evidence>
<keyword evidence="3" id="KW-0804">Transcription</keyword>
<dbReference type="AlphaFoldDB" id="A0A6N7LT48"/>
<dbReference type="Gene3D" id="1.10.10.60">
    <property type="entry name" value="Homeodomain-like"/>
    <property type="match status" value="1"/>
</dbReference>
<evidence type="ECO:0000256" key="2">
    <source>
        <dbReference type="ARBA" id="ARBA00023125"/>
    </source>
</evidence>
<reference evidence="5 6" key="1">
    <citation type="submission" date="2019-10" db="EMBL/GenBank/DDBJ databases">
        <title>Alcanivorax sp.PA15-N-34 draft genome sequence.</title>
        <authorList>
            <person name="Liao X."/>
            <person name="Shao Z."/>
        </authorList>
    </citation>
    <scope>NUCLEOTIDE SEQUENCE [LARGE SCALE GENOMIC DNA]</scope>
    <source>
        <strain evidence="5 6">PA15-N-34</strain>
    </source>
</reference>
<dbReference type="GO" id="GO:0000976">
    <property type="term" value="F:transcription cis-regulatory region binding"/>
    <property type="evidence" value="ECO:0007669"/>
    <property type="project" value="TreeGrafter"/>
</dbReference>
<dbReference type="SUPFAM" id="SSF46689">
    <property type="entry name" value="Homeodomain-like"/>
    <property type="match status" value="1"/>
</dbReference>
<gene>
    <name evidence="5" type="ORF">GFN93_09190</name>
</gene>
<dbReference type="InterPro" id="IPR009057">
    <property type="entry name" value="Homeodomain-like_sf"/>
</dbReference>
<evidence type="ECO:0000259" key="4">
    <source>
        <dbReference type="PROSITE" id="PS01124"/>
    </source>
</evidence>
<accession>A0A6N7LT48</accession>
<protein>
    <submittedName>
        <fullName evidence="5">Helix-turn-helix domain-containing protein</fullName>
    </submittedName>
</protein>
<feature type="domain" description="HTH araC/xylS-type" evidence="4">
    <location>
        <begin position="237"/>
        <end position="334"/>
    </location>
</feature>